<accession>A0A9D2HED1</accession>
<dbReference type="AlphaFoldDB" id="A0A9D2HED1"/>
<dbReference type="NCBIfam" id="NF045682">
    <property type="entry name" value="DVU0772_fam"/>
    <property type="match status" value="1"/>
</dbReference>
<proteinExistence type="predicted"/>
<sequence length="119" mass="13721">MSCLSHQPLRPFADMPIDWNLSPEDAVTLYLEWGNNNWRGEHLPVRSKDDVATYFVVDNWGKTPTVRLVRRNSEEAVDLVTLRLPPELERAFLAEYGGLKGVFEPTPAIKDWLRRELDA</sequence>
<reference evidence="1" key="1">
    <citation type="journal article" date="2021" name="PeerJ">
        <title>Extensive microbial diversity within the chicken gut microbiome revealed by metagenomics and culture.</title>
        <authorList>
            <person name="Gilroy R."/>
            <person name="Ravi A."/>
            <person name="Getino M."/>
            <person name="Pursley I."/>
            <person name="Horton D.L."/>
            <person name="Alikhan N.F."/>
            <person name="Baker D."/>
            <person name="Gharbi K."/>
            <person name="Hall N."/>
            <person name="Watson M."/>
            <person name="Adriaenssens E.M."/>
            <person name="Foster-Nyarko E."/>
            <person name="Jarju S."/>
            <person name="Secka A."/>
            <person name="Antonio M."/>
            <person name="Oren A."/>
            <person name="Chaudhuri R.R."/>
            <person name="La Ragione R."/>
            <person name="Hildebrand F."/>
            <person name="Pallen M.J."/>
        </authorList>
    </citation>
    <scope>NUCLEOTIDE SEQUENCE</scope>
    <source>
        <strain evidence="1">CHK186-16707</strain>
    </source>
</reference>
<evidence type="ECO:0000313" key="2">
    <source>
        <dbReference type="Proteomes" id="UP000824225"/>
    </source>
</evidence>
<dbReference type="InterPro" id="IPR059223">
    <property type="entry name" value="DVU0772-like"/>
</dbReference>
<protein>
    <submittedName>
        <fullName evidence="1">Uncharacterized protein</fullName>
    </submittedName>
</protein>
<organism evidence="1 2">
    <name type="scientific">Candidatus Mailhella merdigallinarum</name>
    <dbReference type="NCBI Taxonomy" id="2838658"/>
    <lineage>
        <taxon>Bacteria</taxon>
        <taxon>Pseudomonadati</taxon>
        <taxon>Thermodesulfobacteriota</taxon>
        <taxon>Desulfovibrionia</taxon>
        <taxon>Desulfovibrionales</taxon>
        <taxon>Desulfovibrionaceae</taxon>
        <taxon>Mailhella</taxon>
    </lineage>
</organism>
<dbReference type="EMBL" id="DXAN01000017">
    <property type="protein sequence ID" value="HJA08631.1"/>
    <property type="molecule type" value="Genomic_DNA"/>
</dbReference>
<name>A0A9D2HED1_9BACT</name>
<dbReference type="Proteomes" id="UP000824225">
    <property type="component" value="Unassembled WGS sequence"/>
</dbReference>
<comment type="caution">
    <text evidence="1">The sequence shown here is derived from an EMBL/GenBank/DDBJ whole genome shotgun (WGS) entry which is preliminary data.</text>
</comment>
<evidence type="ECO:0000313" key="1">
    <source>
        <dbReference type="EMBL" id="HJA08631.1"/>
    </source>
</evidence>
<gene>
    <name evidence="1" type="ORF">H9962_05515</name>
</gene>
<reference evidence="1" key="2">
    <citation type="submission" date="2021-04" db="EMBL/GenBank/DDBJ databases">
        <authorList>
            <person name="Gilroy R."/>
        </authorList>
    </citation>
    <scope>NUCLEOTIDE SEQUENCE</scope>
    <source>
        <strain evidence="1">CHK186-16707</strain>
    </source>
</reference>